<dbReference type="OrthoDB" id="7210814at2"/>
<evidence type="ECO:0000259" key="3">
    <source>
        <dbReference type="PROSITE" id="PS50110"/>
    </source>
</evidence>
<dbReference type="RefSeq" id="WP_129272861.1">
    <property type="nucleotide sequence ID" value="NZ_MZXW01000031.1"/>
</dbReference>
<gene>
    <name evidence="4" type="ORF">B5V03_23825</name>
</gene>
<evidence type="ECO:0000256" key="1">
    <source>
        <dbReference type="ARBA" id="ARBA00022553"/>
    </source>
</evidence>
<dbReference type="Proteomes" id="UP000290819">
    <property type="component" value="Unassembled WGS sequence"/>
</dbReference>
<evidence type="ECO:0000313" key="5">
    <source>
        <dbReference type="Proteomes" id="UP000290819"/>
    </source>
</evidence>
<dbReference type="Gene3D" id="3.40.50.2300">
    <property type="match status" value="1"/>
</dbReference>
<dbReference type="GO" id="GO:0000160">
    <property type="term" value="P:phosphorelay signal transduction system"/>
    <property type="evidence" value="ECO:0007669"/>
    <property type="project" value="InterPro"/>
</dbReference>
<dbReference type="InterPro" id="IPR011006">
    <property type="entry name" value="CheY-like_superfamily"/>
</dbReference>
<comment type="caution">
    <text evidence="4">The sequence shown here is derived from an EMBL/GenBank/DDBJ whole genome shotgun (WGS) entry which is preliminary data.</text>
</comment>
<feature type="modified residue" description="4-aspartylphosphate" evidence="2">
    <location>
        <position position="64"/>
    </location>
</feature>
<name>A0A4Q1UXE3_9BRAD</name>
<dbReference type="Pfam" id="PF00072">
    <property type="entry name" value="Response_reg"/>
    <property type="match status" value="1"/>
</dbReference>
<organism evidence="4 5">
    <name type="scientific">Bradyrhizobium betae</name>
    <dbReference type="NCBI Taxonomy" id="244734"/>
    <lineage>
        <taxon>Bacteria</taxon>
        <taxon>Pseudomonadati</taxon>
        <taxon>Pseudomonadota</taxon>
        <taxon>Alphaproteobacteria</taxon>
        <taxon>Hyphomicrobiales</taxon>
        <taxon>Nitrobacteraceae</taxon>
        <taxon>Bradyrhizobium</taxon>
    </lineage>
</organism>
<protein>
    <recommendedName>
        <fullName evidence="3">Response regulatory domain-containing protein</fullName>
    </recommendedName>
</protein>
<keyword evidence="5" id="KW-1185">Reference proteome</keyword>
<accession>A0A4Q1UXE3</accession>
<evidence type="ECO:0000256" key="2">
    <source>
        <dbReference type="PROSITE-ProRule" id="PRU00169"/>
    </source>
</evidence>
<reference evidence="4 5" key="1">
    <citation type="submission" date="2017-03" db="EMBL/GenBank/DDBJ databases">
        <authorList>
            <person name="Safronova V.I."/>
            <person name="Sazanova A.L."/>
            <person name="Chirak E.R."/>
        </authorList>
    </citation>
    <scope>NUCLEOTIDE SEQUENCE [LARGE SCALE GENOMIC DNA]</scope>
    <source>
        <strain evidence="4 5">Opo-243</strain>
    </source>
</reference>
<dbReference type="PANTHER" id="PTHR44591">
    <property type="entry name" value="STRESS RESPONSE REGULATOR PROTEIN 1"/>
    <property type="match status" value="1"/>
</dbReference>
<dbReference type="PROSITE" id="PS50110">
    <property type="entry name" value="RESPONSE_REGULATORY"/>
    <property type="match status" value="1"/>
</dbReference>
<dbReference type="InterPro" id="IPR001789">
    <property type="entry name" value="Sig_transdc_resp-reg_receiver"/>
</dbReference>
<dbReference type="PANTHER" id="PTHR44591:SF21">
    <property type="entry name" value="TWO-COMPONENT RESPONSE REGULATOR"/>
    <property type="match status" value="1"/>
</dbReference>
<dbReference type="SUPFAM" id="SSF52172">
    <property type="entry name" value="CheY-like"/>
    <property type="match status" value="1"/>
</dbReference>
<sequence length="137" mass="14663">MHLSNSQDASERSTILLVEDEDLLREMLEETLVEAGYGVVSAASGEEATDLLNGDPLPRALVTDINLGRARMDGWELARIARANDPSCVILYVSGDSAHRWAANGVPQSLLLAKPFAPAELVEAISGLLTRSGSFQS</sequence>
<dbReference type="InterPro" id="IPR050595">
    <property type="entry name" value="Bact_response_regulator"/>
</dbReference>
<dbReference type="AlphaFoldDB" id="A0A4Q1UXE3"/>
<evidence type="ECO:0000313" key="4">
    <source>
        <dbReference type="EMBL" id="RXT42980.1"/>
    </source>
</evidence>
<dbReference type="EMBL" id="MZXW01000031">
    <property type="protein sequence ID" value="RXT42980.1"/>
    <property type="molecule type" value="Genomic_DNA"/>
</dbReference>
<keyword evidence="1 2" id="KW-0597">Phosphoprotein</keyword>
<dbReference type="SMART" id="SM00448">
    <property type="entry name" value="REC"/>
    <property type="match status" value="1"/>
</dbReference>
<feature type="domain" description="Response regulatory" evidence="3">
    <location>
        <begin position="14"/>
        <end position="129"/>
    </location>
</feature>
<proteinExistence type="predicted"/>